<evidence type="ECO:0000313" key="2">
    <source>
        <dbReference type="Proteomes" id="UP000821866"/>
    </source>
</evidence>
<gene>
    <name evidence="1" type="ORF">HPB51_015405</name>
</gene>
<proteinExistence type="predicted"/>
<protein>
    <submittedName>
        <fullName evidence="1">Uncharacterized protein</fullName>
    </submittedName>
</protein>
<dbReference type="AlphaFoldDB" id="A0A9J6DWG8"/>
<dbReference type="EMBL" id="JABSTU010000007">
    <property type="protein sequence ID" value="KAH8026056.1"/>
    <property type="molecule type" value="Genomic_DNA"/>
</dbReference>
<accession>A0A9J6DWG8</accession>
<organism evidence="1 2">
    <name type="scientific">Rhipicephalus microplus</name>
    <name type="common">Cattle tick</name>
    <name type="synonym">Boophilus microplus</name>
    <dbReference type="NCBI Taxonomy" id="6941"/>
    <lineage>
        <taxon>Eukaryota</taxon>
        <taxon>Metazoa</taxon>
        <taxon>Ecdysozoa</taxon>
        <taxon>Arthropoda</taxon>
        <taxon>Chelicerata</taxon>
        <taxon>Arachnida</taxon>
        <taxon>Acari</taxon>
        <taxon>Parasitiformes</taxon>
        <taxon>Ixodida</taxon>
        <taxon>Ixodoidea</taxon>
        <taxon>Ixodidae</taxon>
        <taxon>Rhipicephalinae</taxon>
        <taxon>Rhipicephalus</taxon>
        <taxon>Boophilus</taxon>
    </lineage>
</organism>
<dbReference type="VEuPathDB" id="VectorBase:LOC119169912"/>
<keyword evidence="2" id="KW-1185">Reference proteome</keyword>
<sequence>MEYMVEGTMISAEESSDGYWQPSPGFRAQEKRRLELHHAVPHLNGAQEVMPLLDDLKLHQSPLRRHGSLPRTPPDVIHIMGRPKTLVDLMELPPWQLYETLLKTASLPDPSPASRDKARVHPTNNTFTVSVRESVRAQAYYLRITSLQIRVGTIEFHVYTPPPDDAFCGIKFKAHDTFTEAEILKD</sequence>
<dbReference type="Proteomes" id="UP000821866">
    <property type="component" value="Unassembled WGS sequence"/>
</dbReference>
<reference evidence="1" key="1">
    <citation type="journal article" date="2020" name="Cell">
        <title>Large-Scale Comparative Analyses of Tick Genomes Elucidate Their Genetic Diversity and Vector Capacities.</title>
        <authorList>
            <consortium name="Tick Genome and Microbiome Consortium (TIGMIC)"/>
            <person name="Jia N."/>
            <person name="Wang J."/>
            <person name="Shi W."/>
            <person name="Du L."/>
            <person name="Sun Y."/>
            <person name="Zhan W."/>
            <person name="Jiang J.F."/>
            <person name="Wang Q."/>
            <person name="Zhang B."/>
            <person name="Ji P."/>
            <person name="Bell-Sakyi L."/>
            <person name="Cui X.M."/>
            <person name="Yuan T.T."/>
            <person name="Jiang B.G."/>
            <person name="Yang W.F."/>
            <person name="Lam T.T."/>
            <person name="Chang Q.C."/>
            <person name="Ding S.J."/>
            <person name="Wang X.J."/>
            <person name="Zhu J.G."/>
            <person name="Ruan X.D."/>
            <person name="Zhao L."/>
            <person name="Wei J.T."/>
            <person name="Ye R.Z."/>
            <person name="Que T.C."/>
            <person name="Du C.H."/>
            <person name="Zhou Y.H."/>
            <person name="Cheng J.X."/>
            <person name="Dai P.F."/>
            <person name="Guo W.B."/>
            <person name="Han X.H."/>
            <person name="Huang E.J."/>
            <person name="Li L.F."/>
            <person name="Wei W."/>
            <person name="Gao Y.C."/>
            <person name="Liu J.Z."/>
            <person name="Shao H.Z."/>
            <person name="Wang X."/>
            <person name="Wang C.C."/>
            <person name="Yang T.C."/>
            <person name="Huo Q.B."/>
            <person name="Li W."/>
            <person name="Chen H.Y."/>
            <person name="Chen S.E."/>
            <person name="Zhou L.G."/>
            <person name="Ni X.B."/>
            <person name="Tian J.H."/>
            <person name="Sheng Y."/>
            <person name="Liu T."/>
            <person name="Pan Y.S."/>
            <person name="Xia L.Y."/>
            <person name="Li J."/>
            <person name="Zhao F."/>
            <person name="Cao W.C."/>
        </authorList>
    </citation>
    <scope>NUCLEOTIDE SEQUENCE</scope>
    <source>
        <strain evidence="1">Rmic-2018</strain>
    </source>
</reference>
<evidence type="ECO:0000313" key="1">
    <source>
        <dbReference type="EMBL" id="KAH8026056.1"/>
    </source>
</evidence>
<reference evidence="1" key="2">
    <citation type="submission" date="2021-09" db="EMBL/GenBank/DDBJ databases">
        <authorList>
            <person name="Jia N."/>
            <person name="Wang J."/>
            <person name="Shi W."/>
            <person name="Du L."/>
            <person name="Sun Y."/>
            <person name="Zhan W."/>
            <person name="Jiang J."/>
            <person name="Wang Q."/>
            <person name="Zhang B."/>
            <person name="Ji P."/>
            <person name="Sakyi L.B."/>
            <person name="Cui X."/>
            <person name="Yuan T."/>
            <person name="Jiang B."/>
            <person name="Yang W."/>
            <person name="Lam T.T.-Y."/>
            <person name="Chang Q."/>
            <person name="Ding S."/>
            <person name="Wang X."/>
            <person name="Zhu J."/>
            <person name="Ruan X."/>
            <person name="Zhao L."/>
            <person name="Wei J."/>
            <person name="Que T."/>
            <person name="Du C."/>
            <person name="Cheng J."/>
            <person name="Dai P."/>
            <person name="Han X."/>
            <person name="Huang E."/>
            <person name="Gao Y."/>
            <person name="Liu J."/>
            <person name="Shao H."/>
            <person name="Ye R."/>
            <person name="Li L."/>
            <person name="Wei W."/>
            <person name="Wang X."/>
            <person name="Wang C."/>
            <person name="Huo Q."/>
            <person name="Li W."/>
            <person name="Guo W."/>
            <person name="Chen H."/>
            <person name="Chen S."/>
            <person name="Zhou L."/>
            <person name="Zhou L."/>
            <person name="Ni X."/>
            <person name="Tian J."/>
            <person name="Zhou Y."/>
            <person name="Sheng Y."/>
            <person name="Liu T."/>
            <person name="Pan Y."/>
            <person name="Xia L."/>
            <person name="Li J."/>
            <person name="Zhao F."/>
            <person name="Cao W."/>
        </authorList>
    </citation>
    <scope>NUCLEOTIDE SEQUENCE</scope>
    <source>
        <strain evidence="1">Rmic-2018</strain>
        <tissue evidence="1">Larvae</tissue>
    </source>
</reference>
<comment type="caution">
    <text evidence="1">The sequence shown here is derived from an EMBL/GenBank/DDBJ whole genome shotgun (WGS) entry which is preliminary data.</text>
</comment>
<name>A0A9J6DWG8_RHIMP</name>